<dbReference type="SUPFAM" id="SSF51735">
    <property type="entry name" value="NAD(P)-binding Rossmann-fold domains"/>
    <property type="match status" value="1"/>
</dbReference>
<dbReference type="PANTHER" id="PTHR47706:SF9">
    <property type="entry name" value="NMRA-LIKE DOMAIN-CONTAINING PROTEIN-RELATED"/>
    <property type="match status" value="1"/>
</dbReference>
<evidence type="ECO:0000313" key="5">
    <source>
        <dbReference type="Proteomes" id="UP000325579"/>
    </source>
</evidence>
<dbReference type="GO" id="GO:0016491">
    <property type="term" value="F:oxidoreductase activity"/>
    <property type="evidence" value="ECO:0007669"/>
    <property type="project" value="UniProtKB-KW"/>
</dbReference>
<sequence length="322" mass="36247">MTKIALLGSKGQVGHCILMALLTTTSHEVVQLVRPASESKAKSINISAEQKQRLRTVPVDLLVAGTDELASILNGVEVVVSAVNGKALSAQEKVQTAAEKVGVKRFYPSEYGMHHVYTGEDGYGYVHPAWDMKSKANRKVLRHPAIVAGKMTYTLIGCGDLYNQGREALWCPWTQTDLPSYTIHILGNPDAKVYFMHMGDLANFLVQPIDHPEVSENKELNFVSDHISYNEIAALWEKYSRRKVEKSIVPIQVMHRVFQNKEEVPEHLKAKSVFPDDFWIVVKGMQGLGGFWRPPGQVHNDLFPDMKTMTFERYFRSIYGSE</sequence>
<name>A0A5N7DI03_9EURO</name>
<dbReference type="GeneID" id="43673906"/>
<dbReference type="Gene3D" id="3.40.50.720">
    <property type="entry name" value="NAD(P)-binding Rossmann-like Domain"/>
    <property type="match status" value="1"/>
</dbReference>
<dbReference type="EMBL" id="ML736756">
    <property type="protein sequence ID" value="KAE8406047.1"/>
    <property type="molecule type" value="Genomic_DNA"/>
</dbReference>
<dbReference type="InterPro" id="IPR051609">
    <property type="entry name" value="NmrA/Isoflavone_reductase-like"/>
</dbReference>
<evidence type="ECO:0000259" key="3">
    <source>
        <dbReference type="Pfam" id="PF05368"/>
    </source>
</evidence>
<dbReference type="Proteomes" id="UP000325579">
    <property type="component" value="Unassembled WGS sequence"/>
</dbReference>
<gene>
    <name evidence="4" type="ORF">BDV37DRAFT_292577</name>
</gene>
<keyword evidence="5" id="KW-1185">Reference proteome</keyword>
<dbReference type="OrthoDB" id="9974981at2759"/>
<proteinExistence type="predicted"/>
<dbReference type="AlphaFoldDB" id="A0A5N7DI03"/>
<keyword evidence="1" id="KW-0521">NADP</keyword>
<dbReference type="Gene3D" id="3.90.25.10">
    <property type="entry name" value="UDP-galactose 4-epimerase, domain 1"/>
    <property type="match status" value="1"/>
</dbReference>
<evidence type="ECO:0000256" key="1">
    <source>
        <dbReference type="ARBA" id="ARBA00022857"/>
    </source>
</evidence>
<organism evidence="4 5">
    <name type="scientific">Aspergillus pseudonomiae</name>
    <dbReference type="NCBI Taxonomy" id="1506151"/>
    <lineage>
        <taxon>Eukaryota</taxon>
        <taxon>Fungi</taxon>
        <taxon>Dikarya</taxon>
        <taxon>Ascomycota</taxon>
        <taxon>Pezizomycotina</taxon>
        <taxon>Eurotiomycetes</taxon>
        <taxon>Eurotiomycetidae</taxon>
        <taxon>Eurotiales</taxon>
        <taxon>Aspergillaceae</taxon>
        <taxon>Aspergillus</taxon>
        <taxon>Aspergillus subgen. Circumdati</taxon>
    </lineage>
</organism>
<accession>A0A5N7DI03</accession>
<dbReference type="InterPro" id="IPR008030">
    <property type="entry name" value="NmrA-like"/>
</dbReference>
<evidence type="ECO:0000256" key="2">
    <source>
        <dbReference type="ARBA" id="ARBA00023002"/>
    </source>
</evidence>
<dbReference type="InterPro" id="IPR036291">
    <property type="entry name" value="NAD(P)-bd_dom_sf"/>
</dbReference>
<evidence type="ECO:0000313" key="4">
    <source>
        <dbReference type="EMBL" id="KAE8406047.1"/>
    </source>
</evidence>
<keyword evidence="2" id="KW-0560">Oxidoreductase</keyword>
<dbReference type="Pfam" id="PF05368">
    <property type="entry name" value="NmrA"/>
    <property type="match status" value="1"/>
</dbReference>
<protein>
    <recommendedName>
        <fullName evidence="3">NmrA-like domain-containing protein</fullName>
    </recommendedName>
</protein>
<reference evidence="4 5" key="1">
    <citation type="submission" date="2019-04" db="EMBL/GenBank/DDBJ databases">
        <authorList>
            <consortium name="DOE Joint Genome Institute"/>
            <person name="Mondo S."/>
            <person name="Kjaerbolling I."/>
            <person name="Vesth T."/>
            <person name="Frisvad J.C."/>
            <person name="Nybo J.L."/>
            <person name="Theobald S."/>
            <person name="Kildgaard S."/>
            <person name="Isbrandt T."/>
            <person name="Kuo A."/>
            <person name="Sato A."/>
            <person name="Lyhne E.K."/>
            <person name="Kogle M.E."/>
            <person name="Wiebenga A."/>
            <person name="Kun R.S."/>
            <person name="Lubbers R.J."/>
            <person name="Makela M.R."/>
            <person name="Barry K."/>
            <person name="Chovatia M."/>
            <person name="Clum A."/>
            <person name="Daum C."/>
            <person name="Haridas S."/>
            <person name="He G."/>
            <person name="LaButti K."/>
            <person name="Lipzen A."/>
            <person name="Riley R."/>
            <person name="Salamov A."/>
            <person name="Simmons B.A."/>
            <person name="Magnuson J.K."/>
            <person name="Henrissat B."/>
            <person name="Mortensen U.H."/>
            <person name="Larsen T.O."/>
            <person name="Devries R.P."/>
            <person name="Grigoriev I.V."/>
            <person name="Machida M."/>
            <person name="Baker S.E."/>
            <person name="Andersen M.R."/>
            <person name="Cantor M.N."/>
            <person name="Hua S.X."/>
        </authorList>
    </citation>
    <scope>NUCLEOTIDE SEQUENCE [LARGE SCALE GENOMIC DNA]</scope>
    <source>
        <strain evidence="4 5">CBS 119388</strain>
    </source>
</reference>
<dbReference type="PANTHER" id="PTHR47706">
    <property type="entry name" value="NMRA-LIKE FAMILY PROTEIN"/>
    <property type="match status" value="1"/>
</dbReference>
<feature type="domain" description="NmrA-like" evidence="3">
    <location>
        <begin position="3"/>
        <end position="264"/>
    </location>
</feature>
<dbReference type="RefSeq" id="XP_031943366.1">
    <property type="nucleotide sequence ID" value="XM_032089215.1"/>
</dbReference>